<dbReference type="EMBL" id="CAKMRJ010002223">
    <property type="protein sequence ID" value="CAH1425863.1"/>
    <property type="molecule type" value="Genomic_DNA"/>
</dbReference>
<sequence>MENLLPPMLLKSQKQRNLMMFNLNSNIGSLRNSYNVGIILNRAVGSFIEFIPDASEVLVGACNDPKLLKKLQIRKEDPRELKIEYKGDRREG</sequence>
<organism evidence="1 2">
    <name type="scientific">Lactuca virosa</name>
    <dbReference type="NCBI Taxonomy" id="75947"/>
    <lineage>
        <taxon>Eukaryota</taxon>
        <taxon>Viridiplantae</taxon>
        <taxon>Streptophyta</taxon>
        <taxon>Embryophyta</taxon>
        <taxon>Tracheophyta</taxon>
        <taxon>Spermatophyta</taxon>
        <taxon>Magnoliopsida</taxon>
        <taxon>eudicotyledons</taxon>
        <taxon>Gunneridae</taxon>
        <taxon>Pentapetalae</taxon>
        <taxon>asterids</taxon>
        <taxon>campanulids</taxon>
        <taxon>Asterales</taxon>
        <taxon>Asteraceae</taxon>
        <taxon>Cichorioideae</taxon>
        <taxon>Cichorieae</taxon>
        <taxon>Lactucinae</taxon>
        <taxon>Lactuca</taxon>
    </lineage>
</organism>
<dbReference type="Proteomes" id="UP001157418">
    <property type="component" value="Unassembled WGS sequence"/>
</dbReference>
<gene>
    <name evidence="1" type="ORF">LVIROSA_LOCUS12980</name>
</gene>
<protein>
    <submittedName>
        <fullName evidence="1">Uncharacterized protein</fullName>
    </submittedName>
</protein>
<evidence type="ECO:0000313" key="2">
    <source>
        <dbReference type="Proteomes" id="UP001157418"/>
    </source>
</evidence>
<dbReference type="AlphaFoldDB" id="A0AAU9MZ08"/>
<reference evidence="1 2" key="1">
    <citation type="submission" date="2022-01" db="EMBL/GenBank/DDBJ databases">
        <authorList>
            <person name="Xiong W."/>
            <person name="Schranz E."/>
        </authorList>
    </citation>
    <scope>NUCLEOTIDE SEQUENCE [LARGE SCALE GENOMIC DNA]</scope>
</reference>
<keyword evidence="2" id="KW-1185">Reference proteome</keyword>
<accession>A0AAU9MZ08</accession>
<name>A0AAU9MZ08_9ASTR</name>
<proteinExistence type="predicted"/>
<comment type="caution">
    <text evidence="1">The sequence shown here is derived from an EMBL/GenBank/DDBJ whole genome shotgun (WGS) entry which is preliminary data.</text>
</comment>
<evidence type="ECO:0000313" key="1">
    <source>
        <dbReference type="EMBL" id="CAH1425863.1"/>
    </source>
</evidence>